<gene>
    <name evidence="1" type="ORF">J5U21_02023</name>
</gene>
<dbReference type="AlphaFoldDB" id="A0A8F5GXE5"/>
<dbReference type="Proteomes" id="UP000693941">
    <property type="component" value="Chromosome"/>
</dbReference>
<organism evidence="1 2">
    <name type="scientific">Saccharolobus shibatae</name>
    <dbReference type="NCBI Taxonomy" id="2286"/>
    <lineage>
        <taxon>Archaea</taxon>
        <taxon>Thermoproteota</taxon>
        <taxon>Thermoprotei</taxon>
        <taxon>Sulfolobales</taxon>
        <taxon>Sulfolobaceae</taxon>
        <taxon>Saccharolobus</taxon>
    </lineage>
</organism>
<reference evidence="1" key="1">
    <citation type="journal article" date="2021" name="Environ. Microbiol.">
        <title>New insights into the diversity and evolution of the archaeal mobilome from three complete genomes of Saccharolobus shibatae.</title>
        <authorList>
            <person name="Medvedeva S."/>
            <person name="Brandt D."/>
            <person name="Cvirkaite-Krupovic V."/>
            <person name="Liu Y."/>
            <person name="Severinov K."/>
            <person name="Ishino S."/>
            <person name="Ishino Y."/>
            <person name="Prangishvili D."/>
            <person name="Kalinowski J."/>
            <person name="Krupovic M."/>
        </authorList>
    </citation>
    <scope>NUCLEOTIDE SEQUENCE</scope>
    <source>
        <strain evidence="1">BEU9</strain>
    </source>
</reference>
<evidence type="ECO:0000313" key="1">
    <source>
        <dbReference type="EMBL" id="QXJ32372.1"/>
    </source>
</evidence>
<sequence>MGILRKLRRAIERLVKKKFPGLNEIKARGIILHLKGLKKSEIAEVLQVHVRASNV</sequence>
<accession>A0A8F5GXE5</accession>
<dbReference type="RefSeq" id="WP_218260619.1">
    <property type="nucleotide sequence ID" value="NZ_CP077715.1"/>
</dbReference>
<dbReference type="EMBL" id="CP077715">
    <property type="protein sequence ID" value="QXJ32372.1"/>
    <property type="molecule type" value="Genomic_DNA"/>
</dbReference>
<protein>
    <submittedName>
        <fullName evidence="1">Uncharacterized protein</fullName>
    </submittedName>
</protein>
<name>A0A8F5GXE5_9CREN</name>
<proteinExistence type="predicted"/>
<evidence type="ECO:0000313" key="2">
    <source>
        <dbReference type="Proteomes" id="UP000693941"/>
    </source>
</evidence>
<dbReference type="GeneID" id="65560463"/>